<name>A0A2S7XRH7_9GAMM</name>
<keyword evidence="2" id="KW-1185">Reference proteome</keyword>
<proteinExistence type="predicted"/>
<dbReference type="EMBL" id="PPGH01000035">
    <property type="protein sequence ID" value="PQJ96339.1"/>
    <property type="molecule type" value="Genomic_DNA"/>
</dbReference>
<dbReference type="AlphaFoldDB" id="A0A2S7XRH7"/>
<evidence type="ECO:0000313" key="2">
    <source>
        <dbReference type="Proteomes" id="UP000239936"/>
    </source>
</evidence>
<comment type="caution">
    <text evidence="1">The sequence shown here is derived from an EMBL/GenBank/DDBJ whole genome shotgun (WGS) entry which is preliminary data.</text>
</comment>
<evidence type="ECO:0000313" key="1">
    <source>
        <dbReference type="EMBL" id="PQJ96339.1"/>
    </source>
</evidence>
<accession>A0A2S7XRH7</accession>
<organism evidence="1 2">
    <name type="scientific">Chromatium okenii</name>
    <dbReference type="NCBI Taxonomy" id="61644"/>
    <lineage>
        <taxon>Bacteria</taxon>
        <taxon>Pseudomonadati</taxon>
        <taxon>Pseudomonadota</taxon>
        <taxon>Gammaproteobacteria</taxon>
        <taxon>Chromatiales</taxon>
        <taxon>Chromatiaceae</taxon>
        <taxon>Chromatium</taxon>
    </lineage>
</organism>
<protein>
    <submittedName>
        <fullName evidence="1">Uncharacterized protein</fullName>
    </submittedName>
</protein>
<reference evidence="1 2" key="1">
    <citation type="submission" date="2018-01" db="EMBL/GenBank/DDBJ databases">
        <title>The complete genome sequence of Chromatium okenii LaCa, a purple sulfur bacterium with a turbulent life.</title>
        <authorList>
            <person name="Luedin S.M."/>
            <person name="Liechti N."/>
            <person name="Storelli N."/>
            <person name="Danza F."/>
            <person name="Wittwer M."/>
            <person name="Pothier J.F."/>
            <person name="Tonolla M.A."/>
        </authorList>
    </citation>
    <scope>NUCLEOTIDE SEQUENCE [LARGE SCALE GENOMIC DNA]</scope>
    <source>
        <strain evidence="1 2">LaCa</strain>
    </source>
</reference>
<gene>
    <name evidence="1" type="ORF">CXB77_11430</name>
</gene>
<sequence length="63" mass="7150">MCDILAAKKPLLVIVNNKSGQSEADPDYRHLYDTVANKSERSSQNNVSCLKKCQFFSSMQKLR</sequence>
<dbReference type="Proteomes" id="UP000239936">
    <property type="component" value="Unassembled WGS sequence"/>
</dbReference>